<organism evidence="3 4">
    <name type="scientific">Plectus sambesii</name>
    <dbReference type="NCBI Taxonomy" id="2011161"/>
    <lineage>
        <taxon>Eukaryota</taxon>
        <taxon>Metazoa</taxon>
        <taxon>Ecdysozoa</taxon>
        <taxon>Nematoda</taxon>
        <taxon>Chromadorea</taxon>
        <taxon>Plectida</taxon>
        <taxon>Plectina</taxon>
        <taxon>Plectoidea</taxon>
        <taxon>Plectidae</taxon>
        <taxon>Plectus</taxon>
    </lineage>
</organism>
<proteinExistence type="predicted"/>
<dbReference type="Proteomes" id="UP000887566">
    <property type="component" value="Unplaced"/>
</dbReference>
<dbReference type="InterPro" id="IPR007026">
    <property type="entry name" value="CC_domain"/>
</dbReference>
<evidence type="ECO:0000259" key="2">
    <source>
        <dbReference type="Pfam" id="PF04942"/>
    </source>
</evidence>
<accession>A0A914WBP6</accession>
<sequence length="98" mass="10129">MQMFLAVIAAVVVLCEAQGAPESNRCLAIGGKIVAFNANKMCPPATIKLSGACCKLPETNDANMCTKAGGKNIGPSISGLCPHHTINISNRCCANLPE</sequence>
<keyword evidence="3" id="KW-1185">Reference proteome</keyword>
<reference evidence="4" key="1">
    <citation type="submission" date="2022-11" db="UniProtKB">
        <authorList>
            <consortium name="WormBaseParasite"/>
        </authorList>
    </citation>
    <scope>IDENTIFICATION</scope>
</reference>
<dbReference type="AlphaFoldDB" id="A0A914WBP6"/>
<keyword evidence="1" id="KW-0732">Signal</keyword>
<dbReference type="WBParaSite" id="PSAMB.scaffold3660size17380.g22133.t1">
    <property type="protein sequence ID" value="PSAMB.scaffold3660size17380.g22133.t1"/>
    <property type="gene ID" value="PSAMB.scaffold3660size17380.g22133"/>
</dbReference>
<evidence type="ECO:0000313" key="4">
    <source>
        <dbReference type="WBParaSite" id="PSAMB.scaffold3660size17380.g22133.t1"/>
    </source>
</evidence>
<evidence type="ECO:0000256" key="1">
    <source>
        <dbReference type="SAM" id="SignalP"/>
    </source>
</evidence>
<feature type="domain" description="CC" evidence="2">
    <location>
        <begin position="65"/>
        <end position="95"/>
    </location>
</feature>
<name>A0A914WBP6_9BILA</name>
<protein>
    <recommendedName>
        <fullName evidence="2">CC domain-containing protein</fullName>
    </recommendedName>
</protein>
<dbReference type="Pfam" id="PF04942">
    <property type="entry name" value="CC"/>
    <property type="match status" value="1"/>
</dbReference>
<feature type="signal peptide" evidence="1">
    <location>
        <begin position="1"/>
        <end position="17"/>
    </location>
</feature>
<feature type="chain" id="PRO_5037885885" description="CC domain-containing protein" evidence="1">
    <location>
        <begin position="18"/>
        <end position="98"/>
    </location>
</feature>
<evidence type="ECO:0000313" key="3">
    <source>
        <dbReference type="Proteomes" id="UP000887566"/>
    </source>
</evidence>